<evidence type="ECO:0000256" key="2">
    <source>
        <dbReference type="ARBA" id="ARBA00022801"/>
    </source>
</evidence>
<dbReference type="EMBL" id="JYFN01000030">
    <property type="protein sequence ID" value="KJE21914.1"/>
    <property type="molecule type" value="Genomic_DNA"/>
</dbReference>
<protein>
    <submittedName>
        <fullName evidence="6">Calcineurin-like phosphoesterase</fullName>
    </submittedName>
</protein>
<evidence type="ECO:0000256" key="4">
    <source>
        <dbReference type="ARBA" id="ARBA00025742"/>
    </source>
</evidence>
<feature type="domain" description="Calcineurin-like phosphoesterase" evidence="5">
    <location>
        <begin position="10"/>
        <end position="218"/>
    </location>
</feature>
<keyword evidence="2" id="KW-0378">Hydrolase</keyword>
<comment type="caution">
    <text evidence="6">The sequence shown here is derived from an EMBL/GenBank/DDBJ whole genome shotgun (WGS) entry which is preliminary data.</text>
</comment>
<reference evidence="6 7" key="2">
    <citation type="journal article" date="2016" name="Genome Announc.">
        <title>Permanent Draft Genome Sequences for Two Variants of Frankia sp. Strain CpI1, the First Frankia Strain Isolated from Root Nodules of Comptonia peregrina.</title>
        <authorList>
            <person name="Oshone R."/>
            <person name="Hurst S.G.IV."/>
            <person name="Abebe-Akele F."/>
            <person name="Simpson S."/>
            <person name="Morris K."/>
            <person name="Thomas W.K."/>
            <person name="Tisa L.S."/>
        </authorList>
    </citation>
    <scope>NUCLEOTIDE SEQUENCE [LARGE SCALE GENOMIC DNA]</scope>
    <source>
        <strain evidence="7">CpI1-S</strain>
    </source>
</reference>
<evidence type="ECO:0000313" key="6">
    <source>
        <dbReference type="EMBL" id="KJE21914.1"/>
    </source>
</evidence>
<reference evidence="7" key="1">
    <citation type="submission" date="2015-02" db="EMBL/GenBank/DDBJ databases">
        <title>Draft Genome of Frankia sp. CpI1-S.</title>
        <authorList>
            <person name="Oshone R.T."/>
            <person name="Ngom M."/>
            <person name="Ghodhbane-Gtari F."/>
            <person name="Gtari M."/>
            <person name="Morris K."/>
            <person name="Thomas K."/>
            <person name="Sen A."/>
            <person name="Tisa L.S."/>
        </authorList>
    </citation>
    <scope>NUCLEOTIDE SEQUENCE [LARGE SCALE GENOMIC DNA]</scope>
    <source>
        <strain evidence="7">CpI1-S</strain>
    </source>
</reference>
<dbReference type="Proteomes" id="UP000032545">
    <property type="component" value="Unassembled WGS sequence"/>
</dbReference>
<accession>A0A0D8BD75</accession>
<dbReference type="InterPro" id="IPR029052">
    <property type="entry name" value="Metallo-depent_PP-like"/>
</dbReference>
<dbReference type="PANTHER" id="PTHR42988:SF2">
    <property type="entry name" value="CYCLIC NUCLEOTIDE PHOSPHODIESTERASE CBUA0032-RELATED"/>
    <property type="match status" value="1"/>
</dbReference>
<keyword evidence="3" id="KW-0408">Iron</keyword>
<name>A0A0D8BD75_9ACTN</name>
<dbReference type="Gene3D" id="3.60.21.10">
    <property type="match status" value="1"/>
</dbReference>
<dbReference type="InterPro" id="IPR004843">
    <property type="entry name" value="Calcineurin-like_PHP"/>
</dbReference>
<dbReference type="OrthoDB" id="5241795at2"/>
<dbReference type="InterPro" id="IPR050884">
    <property type="entry name" value="CNP_phosphodiesterase-III"/>
</dbReference>
<proteinExistence type="inferred from homology"/>
<comment type="similarity">
    <text evidence="4">Belongs to the cyclic nucleotide phosphodiesterase class-III family.</text>
</comment>
<evidence type="ECO:0000256" key="3">
    <source>
        <dbReference type="ARBA" id="ARBA00023004"/>
    </source>
</evidence>
<dbReference type="GO" id="GO:0046872">
    <property type="term" value="F:metal ion binding"/>
    <property type="evidence" value="ECO:0007669"/>
    <property type="project" value="UniProtKB-KW"/>
</dbReference>
<dbReference type="Pfam" id="PF00149">
    <property type="entry name" value="Metallophos"/>
    <property type="match status" value="1"/>
</dbReference>
<keyword evidence="7" id="KW-1185">Reference proteome</keyword>
<evidence type="ECO:0000256" key="1">
    <source>
        <dbReference type="ARBA" id="ARBA00022723"/>
    </source>
</evidence>
<evidence type="ECO:0000259" key="5">
    <source>
        <dbReference type="Pfam" id="PF00149"/>
    </source>
</evidence>
<dbReference type="AlphaFoldDB" id="A0A0D8BD75"/>
<dbReference type="GO" id="GO:0016787">
    <property type="term" value="F:hydrolase activity"/>
    <property type="evidence" value="ECO:0007669"/>
    <property type="project" value="UniProtKB-KW"/>
</dbReference>
<gene>
    <name evidence="6" type="ORF">FF36_03817</name>
</gene>
<organism evidence="6 7">
    <name type="scientific">Frankia torreyi</name>
    <dbReference type="NCBI Taxonomy" id="1856"/>
    <lineage>
        <taxon>Bacteria</taxon>
        <taxon>Bacillati</taxon>
        <taxon>Actinomycetota</taxon>
        <taxon>Actinomycetes</taxon>
        <taxon>Frankiales</taxon>
        <taxon>Frankiaceae</taxon>
        <taxon>Frankia</taxon>
    </lineage>
</organism>
<dbReference type="PANTHER" id="PTHR42988">
    <property type="entry name" value="PHOSPHOHYDROLASE"/>
    <property type="match status" value="1"/>
</dbReference>
<dbReference type="PATRIC" id="fig|1502723.3.peg.3288"/>
<evidence type="ECO:0000313" key="7">
    <source>
        <dbReference type="Proteomes" id="UP000032545"/>
    </source>
</evidence>
<keyword evidence="1" id="KW-0479">Metal-binding</keyword>
<dbReference type="RefSeq" id="WP_044886381.1">
    <property type="nucleotide sequence ID" value="NZ_JYFN01000030.1"/>
</dbReference>
<dbReference type="SUPFAM" id="SSF56300">
    <property type="entry name" value="Metallo-dependent phosphatases"/>
    <property type="match status" value="1"/>
</dbReference>
<sequence length="301" mass="31537">MTTTGPAELTLIQVSDTHLLPAGELMHDRVDTFALLETVAATVASSTGPVAGILLTGDLADDGSPASYRRLRQIVDPLAATFDAPVVYAMGNHDERLAFRAELLNGAGVPVGLDGQAGQWSADHPCDSVHLVDGLRLVALDSTTPGRHDGWLTDAQLAWLADVLATPAPRGTLLIVHHPPLPSPVPTVHLLRLAAAERLADVVAGTDVRMILSGHAHHAGAGALAGIPVWVSPALAYDTDPLPPDGRLRGLLGGGFSRIDLIDGQFVATAIPLSPAGQVYDNDRAERLEFIRNLTPQTTPG</sequence>